<reference evidence="6 7" key="1">
    <citation type="submission" date="2024-04" db="EMBL/GenBank/DDBJ databases">
        <title>draft genome sequnece of Flavobacterium buctense JCM 30750.</title>
        <authorList>
            <person name="Kim D.-U."/>
        </authorList>
    </citation>
    <scope>NUCLEOTIDE SEQUENCE [LARGE SCALE GENOMIC DNA]</scope>
    <source>
        <strain evidence="6 7">JCM 30750</strain>
    </source>
</reference>
<dbReference type="Proteomes" id="UP001491349">
    <property type="component" value="Unassembled WGS sequence"/>
</dbReference>
<dbReference type="Pfam" id="PF00535">
    <property type="entry name" value="Glycos_transf_2"/>
    <property type="match status" value="1"/>
</dbReference>
<keyword evidence="4" id="KW-1133">Transmembrane helix</keyword>
<keyword evidence="4" id="KW-0472">Membrane</keyword>
<evidence type="ECO:0000256" key="2">
    <source>
        <dbReference type="ARBA" id="ARBA00022676"/>
    </source>
</evidence>
<dbReference type="PANTHER" id="PTHR43179:SF12">
    <property type="entry name" value="GALACTOFURANOSYLTRANSFERASE GLFT2"/>
    <property type="match status" value="1"/>
</dbReference>
<dbReference type="GO" id="GO:0016757">
    <property type="term" value="F:glycosyltransferase activity"/>
    <property type="evidence" value="ECO:0007669"/>
    <property type="project" value="UniProtKB-KW"/>
</dbReference>
<feature type="domain" description="Glycosyltransferase 2-like" evidence="5">
    <location>
        <begin position="243"/>
        <end position="365"/>
    </location>
</feature>
<dbReference type="Gene3D" id="3.90.550.10">
    <property type="entry name" value="Spore Coat Polysaccharide Biosynthesis Protein SpsA, Chain A"/>
    <property type="match status" value="1"/>
</dbReference>
<evidence type="ECO:0000313" key="7">
    <source>
        <dbReference type="Proteomes" id="UP001491349"/>
    </source>
</evidence>
<protein>
    <submittedName>
        <fullName evidence="6">Glycosyltransferase family A protein</fullName>
        <ecNumber evidence="6">2.4.-.-</ecNumber>
    </submittedName>
</protein>
<evidence type="ECO:0000259" key="5">
    <source>
        <dbReference type="Pfam" id="PF00535"/>
    </source>
</evidence>
<comment type="similarity">
    <text evidence="1">Belongs to the glycosyltransferase 2 family.</text>
</comment>
<dbReference type="RefSeq" id="WP_187660688.1">
    <property type="nucleotide sequence ID" value="NZ_JACTAB010000005.1"/>
</dbReference>
<dbReference type="SUPFAM" id="SSF53448">
    <property type="entry name" value="Nucleotide-diphospho-sugar transferases"/>
    <property type="match status" value="1"/>
</dbReference>
<dbReference type="EC" id="2.4.-.-" evidence="6"/>
<evidence type="ECO:0000256" key="1">
    <source>
        <dbReference type="ARBA" id="ARBA00006739"/>
    </source>
</evidence>
<name>A0ABU9E2T6_9FLAO</name>
<proteinExistence type="inferred from homology"/>
<dbReference type="PANTHER" id="PTHR43179">
    <property type="entry name" value="RHAMNOSYLTRANSFERASE WBBL"/>
    <property type="match status" value="1"/>
</dbReference>
<dbReference type="CDD" id="cd00761">
    <property type="entry name" value="Glyco_tranf_GTA_type"/>
    <property type="match status" value="1"/>
</dbReference>
<dbReference type="InterPro" id="IPR029044">
    <property type="entry name" value="Nucleotide-diphossugar_trans"/>
</dbReference>
<keyword evidence="4" id="KW-0812">Transmembrane</keyword>
<organism evidence="6 7">
    <name type="scientific">Flavobacterium buctense</name>
    <dbReference type="NCBI Taxonomy" id="1648146"/>
    <lineage>
        <taxon>Bacteria</taxon>
        <taxon>Pseudomonadati</taxon>
        <taxon>Bacteroidota</taxon>
        <taxon>Flavobacteriia</taxon>
        <taxon>Flavobacteriales</taxon>
        <taxon>Flavobacteriaceae</taxon>
        <taxon>Flavobacterium</taxon>
    </lineage>
</organism>
<keyword evidence="2 6" id="KW-0328">Glycosyltransferase</keyword>
<evidence type="ECO:0000256" key="3">
    <source>
        <dbReference type="ARBA" id="ARBA00022679"/>
    </source>
</evidence>
<feature type="transmembrane region" description="Helical" evidence="4">
    <location>
        <begin position="188"/>
        <end position="214"/>
    </location>
</feature>
<dbReference type="EMBL" id="JBBPCB010000004">
    <property type="protein sequence ID" value="MEK8180217.1"/>
    <property type="molecule type" value="Genomic_DNA"/>
</dbReference>
<comment type="caution">
    <text evidence="6">The sequence shown here is derived from an EMBL/GenBank/DDBJ whole genome shotgun (WGS) entry which is preliminary data.</text>
</comment>
<dbReference type="InterPro" id="IPR001173">
    <property type="entry name" value="Glyco_trans_2-like"/>
</dbReference>
<evidence type="ECO:0000256" key="4">
    <source>
        <dbReference type="SAM" id="Phobius"/>
    </source>
</evidence>
<accession>A0ABU9E2T6</accession>
<evidence type="ECO:0000313" key="6">
    <source>
        <dbReference type="EMBL" id="MEK8180217.1"/>
    </source>
</evidence>
<gene>
    <name evidence="6" type="ORF">WMW71_07680</name>
</gene>
<sequence>MIIIYHNKSKVTEVVSTTATDFSKEIHRKVVAVLLDFASQFENEILVWCHENQRNHLNVSVVDSLFHHQKLLFSFHPSADNYFGRELGYIEDSPFIKINKKVRYATWQTSGQVGAIHASALKACKPDLKIENNLDYFLHSMAKRAIVHGLLCYSEPKLLTGKNLDESIPKANLLELFKFTKQHYRTRWIFLLCFNLLLFEKRFPLLPLMFSLFYKKRSFNPVRLNQIPLASTQSIIEKGTIDVLIPTIGRKQYLFDVLNHLASQTHLPTNVIIIEQNPLEGSVSELDFIQNSTWPFTIKHHFTHQAGACNARNIGLALIESEFCFLADDDIVFGNDLLEKAMDSFRLTGNEVFLMACHLKTQTIEPQMPKQFTVFGAGHAFVKSSCLKGLRFTMGYEFGFGEDNDFGMQLRQKGFDILYISTSTILHLKAPMGGFRTKPVLRWQDEVIPPKPSPTVMLFRLLYDTREQWLSYKTTLFFKNLNKSFFLNPFGYIKLFRKKWEVSVFWATKLKNE</sequence>
<keyword evidence="7" id="KW-1185">Reference proteome</keyword>
<keyword evidence="3 6" id="KW-0808">Transferase</keyword>